<evidence type="ECO:0000313" key="3">
    <source>
        <dbReference type="Proteomes" id="UP000720189"/>
    </source>
</evidence>
<feature type="signal peptide" evidence="1">
    <location>
        <begin position="1"/>
        <end position="19"/>
    </location>
</feature>
<dbReference type="AlphaFoldDB" id="A0A9P9KMG8"/>
<evidence type="ECO:0000256" key="1">
    <source>
        <dbReference type="SAM" id="SignalP"/>
    </source>
</evidence>
<keyword evidence="1" id="KW-0732">Signal</keyword>
<name>A0A9P9KMG8_FUSRE</name>
<feature type="chain" id="PRO_5040343619" description="Apple domain-containing protein" evidence="1">
    <location>
        <begin position="20"/>
        <end position="397"/>
    </location>
</feature>
<dbReference type="OrthoDB" id="5105252at2759"/>
<reference evidence="2" key="1">
    <citation type="journal article" date="2021" name="Nat. Commun.">
        <title>Genetic determinants of endophytism in the Arabidopsis root mycobiome.</title>
        <authorList>
            <person name="Mesny F."/>
            <person name="Miyauchi S."/>
            <person name="Thiergart T."/>
            <person name="Pickel B."/>
            <person name="Atanasova L."/>
            <person name="Karlsson M."/>
            <person name="Huettel B."/>
            <person name="Barry K.W."/>
            <person name="Haridas S."/>
            <person name="Chen C."/>
            <person name="Bauer D."/>
            <person name="Andreopoulos W."/>
            <person name="Pangilinan J."/>
            <person name="LaButti K."/>
            <person name="Riley R."/>
            <person name="Lipzen A."/>
            <person name="Clum A."/>
            <person name="Drula E."/>
            <person name="Henrissat B."/>
            <person name="Kohler A."/>
            <person name="Grigoriev I.V."/>
            <person name="Martin F.M."/>
            <person name="Hacquard S."/>
        </authorList>
    </citation>
    <scope>NUCLEOTIDE SEQUENCE</scope>
    <source>
        <strain evidence="2">MPI-CAGE-AT-0023</strain>
    </source>
</reference>
<comment type="caution">
    <text evidence="2">The sequence shown here is derived from an EMBL/GenBank/DDBJ whole genome shotgun (WGS) entry which is preliminary data.</text>
</comment>
<protein>
    <recommendedName>
        <fullName evidence="4">Apple domain-containing protein</fullName>
    </recommendedName>
</protein>
<proteinExistence type="predicted"/>
<dbReference type="GeneID" id="70225259"/>
<sequence length="397" mass="43716">MVVLGLFLALLALGTESFAAGATVRCEQPLGPNSVRRVQTNTSTKVETITITDNIISQDTGTVRPIATTTTINKTTTKMATITASPEAKIATSTVTILTSVNHTLTTTETQTNTNTITTTSFYNVTISKKPNFTAILDTTQMESSDERAKTQKIGKSVQLFLYGQTKHCTKEMPIYTRVTLTTFRQETPNTTEISTETSTSTITTTVLETQYPSGLNTTVTITVRPIETAFINATMTTTVNETVTLERQIPQDTHYAACSSDNILRYAPGNRLITSWINQDSDMAPTIVSANTPLDCCVECMKRPYCRISFFGRRPGDRLSNSPNCYLYITLDRMKCVEGAQPLYANNGPCGQLKYGGHIKDKEKDWKGILKDDVKDGLKLTGEARGLVDKLFDFPR</sequence>
<gene>
    <name evidence="2" type="ORF">BKA55DRAFT_591774</name>
</gene>
<evidence type="ECO:0008006" key="4">
    <source>
        <dbReference type="Google" id="ProtNLM"/>
    </source>
</evidence>
<evidence type="ECO:0000313" key="2">
    <source>
        <dbReference type="EMBL" id="KAH7258959.1"/>
    </source>
</evidence>
<accession>A0A9P9KMG8</accession>
<organism evidence="2 3">
    <name type="scientific">Fusarium redolens</name>
    <dbReference type="NCBI Taxonomy" id="48865"/>
    <lineage>
        <taxon>Eukaryota</taxon>
        <taxon>Fungi</taxon>
        <taxon>Dikarya</taxon>
        <taxon>Ascomycota</taxon>
        <taxon>Pezizomycotina</taxon>
        <taxon>Sordariomycetes</taxon>
        <taxon>Hypocreomycetidae</taxon>
        <taxon>Hypocreales</taxon>
        <taxon>Nectriaceae</taxon>
        <taxon>Fusarium</taxon>
        <taxon>Fusarium redolens species complex</taxon>
    </lineage>
</organism>
<keyword evidence="3" id="KW-1185">Reference proteome</keyword>
<dbReference type="EMBL" id="JAGMUX010000005">
    <property type="protein sequence ID" value="KAH7258959.1"/>
    <property type="molecule type" value="Genomic_DNA"/>
</dbReference>
<dbReference type="RefSeq" id="XP_046051667.1">
    <property type="nucleotide sequence ID" value="XM_046195305.1"/>
</dbReference>
<dbReference type="Proteomes" id="UP000720189">
    <property type="component" value="Unassembled WGS sequence"/>
</dbReference>